<evidence type="ECO:0000256" key="7">
    <source>
        <dbReference type="ARBA" id="ARBA00023136"/>
    </source>
</evidence>
<comment type="subcellular location">
    <subcellularLocation>
        <location evidence="1">Cell inner membrane</location>
        <topology evidence="1">Multi-pass membrane protein</topology>
    </subcellularLocation>
</comment>
<feature type="transmembrane region" description="Helical" evidence="9">
    <location>
        <begin position="313"/>
        <end position="335"/>
    </location>
</feature>
<keyword evidence="5 9" id="KW-0812">Transmembrane</keyword>
<dbReference type="Proteomes" id="UP000197215">
    <property type="component" value="Unassembled WGS sequence"/>
</dbReference>
<evidence type="ECO:0000256" key="6">
    <source>
        <dbReference type="ARBA" id="ARBA00022989"/>
    </source>
</evidence>
<organism evidence="11 12">
    <name type="scientific">Polynucleobacter victoriensis</name>
    <dbReference type="NCBI Taxonomy" id="2049319"/>
    <lineage>
        <taxon>Bacteria</taxon>
        <taxon>Pseudomonadati</taxon>
        <taxon>Pseudomonadota</taxon>
        <taxon>Betaproteobacteria</taxon>
        <taxon>Burkholderiales</taxon>
        <taxon>Burkholderiaceae</taxon>
        <taxon>Polynucleobacter</taxon>
    </lineage>
</organism>
<sequence>MPEIDLNTIASNVIWATFAVTVLLGIVLQQTRFCTMGAVTDVIVMGEWTRMRQWLLAIGVAMIGVGLMSYLGLIDTGKSIYTGTRLSWLSTIVGGVMFGFGMVLASGCGSKTLIRIGAGNLKSLVVFLTLALSSYMTLKGVFGVLRVNTVDTVFLTLSTSQDLPSVLAAQWGVAKNSLQLGLALVLGSALVTFALSRKDFWNFNNLLAGFGVGASILAIWWISGVLGYVAEDPNTLEEVFVATNSGRMESLTYVAPYAYVIEWLTFFSDTSKKVTLGIISVFGLVIGSLIYSLATKTFRWESFRNAEDTGNHLIGGVLMGVGGVTAMGCTIGQGLTGISTLAINSFIAFAAFVVGASLAMKYLQWRMLPPPCEPVVAGNSSTYHSNTGGCGMPLQIACHTDQFGTLGQIAPEDVAEIARQGYKSIINNRPDGEGGPTQPLSADVEVAAKALGLNYVYLPVVSGQITLEQAQEMARLLETLPGPILAFCRSGARSTNLYMLAQQVG</sequence>
<keyword evidence="3" id="KW-1003">Cell membrane</keyword>
<dbReference type="InterPro" id="IPR029021">
    <property type="entry name" value="Prot-tyrosine_phosphatase-like"/>
</dbReference>
<dbReference type="InterPro" id="IPR005939">
    <property type="entry name" value="BLH_phosphatase-like"/>
</dbReference>
<keyword evidence="7 9" id="KW-0472">Membrane</keyword>
<proteinExistence type="inferred from homology"/>
<evidence type="ECO:0000256" key="3">
    <source>
        <dbReference type="ARBA" id="ARBA00022475"/>
    </source>
</evidence>
<evidence type="ECO:0000313" key="11">
    <source>
        <dbReference type="EMBL" id="SNC71753.1"/>
    </source>
</evidence>
<evidence type="ECO:0000256" key="5">
    <source>
        <dbReference type="ARBA" id="ARBA00022692"/>
    </source>
</evidence>
<keyword evidence="4" id="KW-0997">Cell inner membrane</keyword>
<dbReference type="Gene3D" id="3.90.190.10">
    <property type="entry name" value="Protein tyrosine phosphatase superfamily"/>
    <property type="match status" value="1"/>
</dbReference>
<dbReference type="GO" id="GO:0016787">
    <property type="term" value="F:hydrolase activity"/>
    <property type="evidence" value="ECO:0007669"/>
    <property type="project" value="InterPro"/>
</dbReference>
<feature type="transmembrane region" description="Helical" evidence="9">
    <location>
        <begin position="177"/>
        <end position="195"/>
    </location>
</feature>
<dbReference type="PANTHER" id="PTHR30574">
    <property type="entry name" value="INNER MEMBRANE PROTEIN YEDE"/>
    <property type="match status" value="1"/>
</dbReference>
<keyword evidence="2" id="KW-0813">Transport</keyword>
<evidence type="ECO:0000256" key="4">
    <source>
        <dbReference type="ARBA" id="ARBA00022519"/>
    </source>
</evidence>
<dbReference type="Pfam" id="PF04273">
    <property type="entry name" value="BLH_phosphatase"/>
    <property type="match status" value="1"/>
</dbReference>
<evidence type="ECO:0000256" key="2">
    <source>
        <dbReference type="ARBA" id="ARBA00022448"/>
    </source>
</evidence>
<evidence type="ECO:0000313" key="12">
    <source>
        <dbReference type="Proteomes" id="UP000197215"/>
    </source>
</evidence>
<feature type="domain" description="Beta-lactamase hydrolase-like protein phosphatase-like" evidence="10">
    <location>
        <begin position="400"/>
        <end position="503"/>
    </location>
</feature>
<gene>
    <name evidence="11" type="ORF">SAMN06295916_1368</name>
</gene>
<name>A0A212U0H5_9BURK</name>
<reference evidence="11 12" key="1">
    <citation type="submission" date="2017-06" db="EMBL/GenBank/DDBJ databases">
        <authorList>
            <person name="Kim H.J."/>
            <person name="Triplett B.A."/>
        </authorList>
    </citation>
    <scope>NUCLEOTIDE SEQUENCE [LARGE SCALE GENOMIC DNA]</scope>
    <source>
        <strain evidence="11 12">MWH-VicM1</strain>
    </source>
</reference>
<accession>A0A212U0H5</accession>
<dbReference type="CDD" id="cd14503">
    <property type="entry name" value="PTP-bact"/>
    <property type="match status" value="1"/>
</dbReference>
<dbReference type="GO" id="GO:0005886">
    <property type="term" value="C:plasma membrane"/>
    <property type="evidence" value="ECO:0007669"/>
    <property type="project" value="UniProtKB-SubCell"/>
</dbReference>
<comment type="similarity">
    <text evidence="8">Belongs to the TsuA/YedE (TC 9.B.102) family.</text>
</comment>
<dbReference type="EMBL" id="FYEX01000002">
    <property type="protein sequence ID" value="SNC71753.1"/>
    <property type="molecule type" value="Genomic_DNA"/>
</dbReference>
<feature type="transmembrane region" description="Helical" evidence="9">
    <location>
        <begin position="341"/>
        <end position="360"/>
    </location>
</feature>
<dbReference type="AlphaFoldDB" id="A0A212U0H5"/>
<dbReference type="Pfam" id="PF04143">
    <property type="entry name" value="Sulf_transp"/>
    <property type="match status" value="1"/>
</dbReference>
<keyword evidence="6 9" id="KW-1133">Transmembrane helix</keyword>
<dbReference type="InterPro" id="IPR007272">
    <property type="entry name" value="Sulf_transp_TsuA/YedE"/>
</dbReference>
<feature type="transmembrane region" description="Helical" evidence="9">
    <location>
        <begin position="121"/>
        <end position="138"/>
    </location>
</feature>
<feature type="transmembrane region" description="Helical" evidence="9">
    <location>
        <begin position="54"/>
        <end position="74"/>
    </location>
</feature>
<evidence type="ECO:0000256" key="9">
    <source>
        <dbReference type="SAM" id="Phobius"/>
    </source>
</evidence>
<evidence type="ECO:0000259" key="10">
    <source>
        <dbReference type="Pfam" id="PF04273"/>
    </source>
</evidence>
<feature type="transmembrane region" description="Helical" evidence="9">
    <location>
        <begin position="6"/>
        <end position="28"/>
    </location>
</feature>
<dbReference type="OrthoDB" id="9794165at2"/>
<feature type="transmembrane region" description="Helical" evidence="9">
    <location>
        <begin position="207"/>
        <end position="230"/>
    </location>
</feature>
<evidence type="ECO:0000256" key="8">
    <source>
        <dbReference type="ARBA" id="ARBA00035655"/>
    </source>
</evidence>
<evidence type="ECO:0000256" key="1">
    <source>
        <dbReference type="ARBA" id="ARBA00004429"/>
    </source>
</evidence>
<protein>
    <recommendedName>
        <fullName evidence="10">Beta-lactamase hydrolase-like protein phosphatase-like domain-containing protein</fullName>
    </recommendedName>
</protein>
<keyword evidence="12" id="KW-1185">Reference proteome</keyword>
<dbReference type="PANTHER" id="PTHR30574:SF1">
    <property type="entry name" value="SULPHUR TRANSPORT DOMAIN-CONTAINING PROTEIN"/>
    <property type="match status" value="1"/>
</dbReference>
<feature type="transmembrane region" description="Helical" evidence="9">
    <location>
        <begin position="86"/>
        <end position="109"/>
    </location>
</feature>
<dbReference type="NCBIfam" id="TIGR01244">
    <property type="entry name" value="TIGR01244 family sulfur transferase"/>
    <property type="match status" value="1"/>
</dbReference>
<feature type="transmembrane region" description="Helical" evidence="9">
    <location>
        <begin position="274"/>
        <end position="293"/>
    </location>
</feature>